<feature type="transmembrane region" description="Helical" evidence="5">
    <location>
        <begin position="170"/>
        <end position="190"/>
    </location>
</feature>
<feature type="transmembrane region" description="Helical" evidence="5">
    <location>
        <begin position="202"/>
        <end position="220"/>
    </location>
</feature>
<organism evidence="6 7">
    <name type="scientific">Peptococcus niger</name>
    <dbReference type="NCBI Taxonomy" id="2741"/>
    <lineage>
        <taxon>Bacteria</taxon>
        <taxon>Bacillati</taxon>
        <taxon>Bacillota</taxon>
        <taxon>Clostridia</taxon>
        <taxon>Eubacteriales</taxon>
        <taxon>Peptococcaceae</taxon>
        <taxon>Peptococcus</taxon>
    </lineage>
</organism>
<feature type="transmembrane region" description="Helical" evidence="5">
    <location>
        <begin position="47"/>
        <end position="68"/>
    </location>
</feature>
<feature type="transmembrane region" description="Helical" evidence="5">
    <location>
        <begin position="143"/>
        <end position="164"/>
    </location>
</feature>
<dbReference type="InterPro" id="IPR038665">
    <property type="entry name" value="Voltage-dep_anion_channel_sf"/>
</dbReference>
<dbReference type="RefSeq" id="WP_091792384.1">
    <property type="nucleotide sequence ID" value="NZ_FNAF01000017.1"/>
</dbReference>
<evidence type="ECO:0000256" key="3">
    <source>
        <dbReference type="ARBA" id="ARBA00022989"/>
    </source>
</evidence>
<feature type="transmembrane region" description="Helical" evidence="5">
    <location>
        <begin position="80"/>
        <end position="98"/>
    </location>
</feature>
<reference evidence="6 7" key="1">
    <citation type="submission" date="2016-10" db="EMBL/GenBank/DDBJ databases">
        <authorList>
            <person name="de Groot N.N."/>
        </authorList>
    </citation>
    <scope>NUCLEOTIDE SEQUENCE [LARGE SCALE GENOMIC DNA]</scope>
    <source>
        <strain evidence="6 7">DSM 20475</strain>
    </source>
</reference>
<dbReference type="Pfam" id="PF03595">
    <property type="entry name" value="SLAC1"/>
    <property type="match status" value="1"/>
</dbReference>
<feature type="transmembrane region" description="Helical" evidence="5">
    <location>
        <begin position="256"/>
        <end position="275"/>
    </location>
</feature>
<accession>A0A1G6ZZW9</accession>
<feature type="transmembrane region" description="Helical" evidence="5">
    <location>
        <begin position="287"/>
        <end position="313"/>
    </location>
</feature>
<dbReference type="PANTHER" id="PTHR37955">
    <property type="entry name" value="TELLURITE RESISTANCE PROTEIN TEHA"/>
    <property type="match status" value="1"/>
</dbReference>
<keyword evidence="3 5" id="KW-1133">Transmembrane helix</keyword>
<evidence type="ECO:0000256" key="2">
    <source>
        <dbReference type="ARBA" id="ARBA00022692"/>
    </source>
</evidence>
<comment type="subcellular location">
    <subcellularLocation>
        <location evidence="1">Membrane</location>
        <topology evidence="1">Multi-pass membrane protein</topology>
    </subcellularLocation>
</comment>
<keyword evidence="4 5" id="KW-0472">Membrane</keyword>
<feature type="transmembrane region" description="Helical" evidence="5">
    <location>
        <begin position="21"/>
        <end position="41"/>
    </location>
</feature>
<dbReference type="Gene3D" id="1.50.10.150">
    <property type="entry name" value="Voltage-dependent anion channel"/>
    <property type="match status" value="1"/>
</dbReference>
<keyword evidence="7" id="KW-1185">Reference proteome</keyword>
<dbReference type="PANTHER" id="PTHR37955:SF1">
    <property type="entry name" value="DEP DOMAIN-CONTAINING PROTEIN"/>
    <property type="match status" value="1"/>
</dbReference>
<proteinExistence type="predicted"/>
<feature type="transmembrane region" description="Helical" evidence="5">
    <location>
        <begin position="226"/>
        <end position="244"/>
    </location>
</feature>
<evidence type="ECO:0000313" key="7">
    <source>
        <dbReference type="Proteomes" id="UP000198995"/>
    </source>
</evidence>
<dbReference type="GO" id="GO:0005886">
    <property type="term" value="C:plasma membrane"/>
    <property type="evidence" value="ECO:0007669"/>
    <property type="project" value="TreeGrafter"/>
</dbReference>
<sequence length="327" mass="35503">MKAQAGGRSCWRQANDFLREADAQWMTICLGLTSMANAVAYSGPVDLRPVAAGFTLTVMALMAWRALYTPGLAAKELGTLGGLAAYQTGIMAAYFMCVQLESLNPALARGLWSAAFAGNLAVIAVFFQRQVRDGFALRKVTPVWYLIFLGIAVAAITGASMGYGRLAWGVAVYSAVFYFVLTPLILLRLLRYPLPEEMRPSKAIMCAAPSVLLMSLLAGLPKVAPGLAVVLFLLSQGFLFWLYAQAGRFRRLPFTVTFASFTFPAGISVLTIFAFRDLYVPTAGPVYSLLTLVGYGELTIACGVVLGVVALFVRHSVRLWRRINRQG</sequence>
<evidence type="ECO:0000313" key="6">
    <source>
        <dbReference type="EMBL" id="SDE08214.1"/>
    </source>
</evidence>
<evidence type="ECO:0000256" key="4">
    <source>
        <dbReference type="ARBA" id="ARBA00023136"/>
    </source>
</evidence>
<dbReference type="STRING" id="2741.SAMN04489866_11716"/>
<dbReference type="InterPro" id="IPR052951">
    <property type="entry name" value="Tellurite_res_ion_channel"/>
</dbReference>
<evidence type="ECO:0000256" key="5">
    <source>
        <dbReference type="SAM" id="Phobius"/>
    </source>
</evidence>
<dbReference type="InterPro" id="IPR004695">
    <property type="entry name" value="SLAC1/Mae1/Ssu1/TehA"/>
</dbReference>
<feature type="transmembrane region" description="Helical" evidence="5">
    <location>
        <begin position="110"/>
        <end position="131"/>
    </location>
</feature>
<name>A0A1G6ZZW9_PEPNI</name>
<keyword evidence="2 5" id="KW-0812">Transmembrane</keyword>
<gene>
    <name evidence="6" type="ORF">SAMN04489866_11716</name>
</gene>
<dbReference type="AlphaFoldDB" id="A0A1G6ZZW9"/>
<protein>
    <submittedName>
        <fullName evidence="6">Tellurite resistance protein TehA</fullName>
    </submittedName>
</protein>
<dbReference type="Proteomes" id="UP000198995">
    <property type="component" value="Unassembled WGS sequence"/>
</dbReference>
<dbReference type="OrthoDB" id="309023at2"/>
<dbReference type="GO" id="GO:0046583">
    <property type="term" value="F:monoatomic cation efflux transmembrane transporter activity"/>
    <property type="evidence" value="ECO:0007669"/>
    <property type="project" value="TreeGrafter"/>
</dbReference>
<dbReference type="EMBL" id="FNAF01000017">
    <property type="protein sequence ID" value="SDE08214.1"/>
    <property type="molecule type" value="Genomic_DNA"/>
</dbReference>
<evidence type="ECO:0000256" key="1">
    <source>
        <dbReference type="ARBA" id="ARBA00004141"/>
    </source>
</evidence>